<sequence length="89" mass="9608">MAAKAISEGNIEYLESFSQKPMPAFQRNMKSVVRSLIFSGTCITAGRGAGSKNDGGGFGGCSINLIQEDRVEEVIKPSVKNILNILIFR</sequence>
<proteinExistence type="predicted"/>
<dbReference type="Gene3D" id="3.30.70.3170">
    <property type="match status" value="1"/>
</dbReference>
<evidence type="ECO:0000313" key="2">
    <source>
        <dbReference type="Proteomes" id="UP000276953"/>
    </source>
</evidence>
<dbReference type="Proteomes" id="UP000276953">
    <property type="component" value="Unassembled WGS sequence"/>
</dbReference>
<dbReference type="SUPFAM" id="SSF55060">
    <property type="entry name" value="GHMP Kinase, C-terminal domain"/>
    <property type="match status" value="1"/>
</dbReference>
<comment type="caution">
    <text evidence="1">The sequence shown here is derived from an EMBL/GenBank/DDBJ whole genome shotgun (WGS) entry which is preliminary data.</text>
</comment>
<name>A0A3S0N534_9FLAO</name>
<protein>
    <submittedName>
        <fullName evidence="1">Uncharacterized protein</fullName>
    </submittedName>
</protein>
<evidence type="ECO:0000313" key="1">
    <source>
        <dbReference type="EMBL" id="RTZ49335.1"/>
    </source>
</evidence>
<organism evidence="1 2">
    <name type="scientific">Chryseobacterium arthrosphaerae</name>
    <dbReference type="NCBI Taxonomy" id="651561"/>
    <lineage>
        <taxon>Bacteria</taxon>
        <taxon>Pseudomonadati</taxon>
        <taxon>Bacteroidota</taxon>
        <taxon>Flavobacteriia</taxon>
        <taxon>Flavobacteriales</taxon>
        <taxon>Weeksellaceae</taxon>
        <taxon>Chryseobacterium group</taxon>
        <taxon>Chryseobacterium</taxon>
    </lineage>
</organism>
<gene>
    <name evidence="1" type="ORF">EJ377_01215</name>
</gene>
<dbReference type="InterPro" id="IPR036554">
    <property type="entry name" value="GHMP_kinase_C_sf"/>
</dbReference>
<accession>A0A3S0N534</accession>
<dbReference type="AlphaFoldDB" id="A0A3S0N534"/>
<dbReference type="EMBL" id="RYFC01000001">
    <property type="protein sequence ID" value="RTZ49335.1"/>
    <property type="molecule type" value="Genomic_DNA"/>
</dbReference>
<reference evidence="1 2" key="1">
    <citation type="submission" date="2018-12" db="EMBL/GenBank/DDBJ databases">
        <title>Draft Genome Sequence of Chryseobacterium arthrosphaerae strain ED882-96 Isolated from the Blood of a Patient with Liver Cirrhosis in Taiwan.</title>
        <authorList>
            <person name="Lin J.-N."/>
            <person name="Lai C.-H."/>
            <person name="Yang C.-H."/>
            <person name="Huang Y.-H."/>
        </authorList>
    </citation>
    <scope>NUCLEOTIDE SEQUENCE [LARGE SCALE GENOMIC DNA]</scope>
    <source>
        <strain evidence="1 2">ED882-96</strain>
    </source>
</reference>